<reference evidence="1 2" key="1">
    <citation type="journal article" date="2023" name="J. Hered.">
        <title>Chromosome-level genome of the wood stork (Mycteria americana) provides insight into avian chromosome evolution.</title>
        <authorList>
            <person name="Flamio R. Jr."/>
            <person name="Ramstad K.M."/>
        </authorList>
    </citation>
    <scope>NUCLEOTIDE SEQUENCE [LARGE SCALE GENOMIC DNA]</scope>
    <source>
        <strain evidence="1">JAX WOST 10</strain>
    </source>
</reference>
<dbReference type="AlphaFoldDB" id="A0AAN7NPP3"/>
<dbReference type="Proteomes" id="UP001333110">
    <property type="component" value="Unassembled WGS sequence"/>
</dbReference>
<name>A0AAN7NPP3_MYCAM</name>
<protein>
    <submittedName>
        <fullName evidence="1">Uncharacterized protein</fullName>
    </submittedName>
</protein>
<proteinExistence type="predicted"/>
<sequence length="371" mass="40983">MGNIAPIFKRVERRTLGMTFQLTCVPGKIVEDIFLEAMLRHMEDREFSSSHALAFLTPSLYKRAASLYSSQDTCPCVHCLCISFLPFSLNSSMLFSCSLPDFLHLRIESSCTLWKESLKICQLCSAPMSLRAVSQGVLLTNSLNSWSCAFLKFRVLTSLFACPISLRTANSTSAKDRKLNNPSSLSRSSSDLCSRPFTSFVALLCTRSSTSSPWRSMAEHISTLQPMEDPMLEQAKQPQFPQPLLIRLVLQTLHQLRCPSLDMLQHLKVSLVAAFQPLFPKPVALHGVVVAQVQDLALGLVEPHTIVLGPSIQPVQVPLQSLPTLKQINAPAQLGVVCKRTQGAPDPLIQTIDKDIKTELAPILSPGEHHL</sequence>
<evidence type="ECO:0000313" key="2">
    <source>
        <dbReference type="Proteomes" id="UP001333110"/>
    </source>
</evidence>
<dbReference type="EMBL" id="JAUNZN010000001">
    <property type="protein sequence ID" value="KAK4828716.1"/>
    <property type="molecule type" value="Genomic_DNA"/>
</dbReference>
<accession>A0AAN7NPP3</accession>
<organism evidence="1 2">
    <name type="scientific">Mycteria americana</name>
    <name type="common">Wood stork</name>
    <dbReference type="NCBI Taxonomy" id="33587"/>
    <lineage>
        <taxon>Eukaryota</taxon>
        <taxon>Metazoa</taxon>
        <taxon>Chordata</taxon>
        <taxon>Craniata</taxon>
        <taxon>Vertebrata</taxon>
        <taxon>Euteleostomi</taxon>
        <taxon>Archelosauria</taxon>
        <taxon>Archosauria</taxon>
        <taxon>Dinosauria</taxon>
        <taxon>Saurischia</taxon>
        <taxon>Theropoda</taxon>
        <taxon>Coelurosauria</taxon>
        <taxon>Aves</taxon>
        <taxon>Neognathae</taxon>
        <taxon>Neoaves</taxon>
        <taxon>Aequornithes</taxon>
        <taxon>Ciconiiformes</taxon>
        <taxon>Ciconiidae</taxon>
        <taxon>Mycteria</taxon>
    </lineage>
</organism>
<comment type="caution">
    <text evidence="1">The sequence shown here is derived from an EMBL/GenBank/DDBJ whole genome shotgun (WGS) entry which is preliminary data.</text>
</comment>
<gene>
    <name evidence="1" type="ORF">QYF61_000554</name>
</gene>
<keyword evidence="2" id="KW-1185">Reference proteome</keyword>
<evidence type="ECO:0000313" key="1">
    <source>
        <dbReference type="EMBL" id="KAK4828716.1"/>
    </source>
</evidence>